<proteinExistence type="predicted"/>
<dbReference type="AlphaFoldDB" id="A0AAW8J990"/>
<dbReference type="Proteomes" id="UP001243844">
    <property type="component" value="Unassembled WGS sequence"/>
</dbReference>
<evidence type="ECO:0000313" key="2">
    <source>
        <dbReference type="Proteomes" id="UP001243844"/>
    </source>
</evidence>
<dbReference type="EMBL" id="JAVIDL010000029">
    <property type="protein sequence ID" value="MDQ8936642.1"/>
    <property type="molecule type" value="Genomic_DNA"/>
</dbReference>
<name>A0AAW8J990_9GAMM</name>
<sequence>MSFITIEDANEILGNDFAPDGDKARLILLANTWMKKHAGVAPDPVPDELKIASCEIVKGILAKVIYNGKNQTLKREKIKADGVESEEEYQEGSESLSSFEQIALDLIASVVDDSKASSFGIFLTRV</sequence>
<reference evidence="1" key="1">
    <citation type="submission" date="2023-08" db="EMBL/GenBank/DDBJ databases">
        <title>Emergence of clinically-relevant ST2 carbapenem-resistant Acinetobacter baumannii strains in hospital sewages in Zhejiang, East of China.</title>
        <authorList>
            <person name="Kaichao C."/>
            <person name="Zhang R."/>
        </authorList>
    </citation>
    <scope>NUCLEOTIDE SEQUENCE</scope>
    <source>
        <strain evidence="1">M-RB-37</strain>
    </source>
</reference>
<gene>
    <name evidence="1" type="ORF">RFH47_13035</name>
</gene>
<organism evidence="1 2">
    <name type="scientific">Acinetobacter rudis</name>
    <dbReference type="NCBI Taxonomy" id="632955"/>
    <lineage>
        <taxon>Bacteria</taxon>
        <taxon>Pseudomonadati</taxon>
        <taxon>Pseudomonadota</taxon>
        <taxon>Gammaproteobacteria</taxon>
        <taxon>Moraxellales</taxon>
        <taxon>Moraxellaceae</taxon>
        <taxon>Acinetobacter</taxon>
    </lineage>
</organism>
<protein>
    <submittedName>
        <fullName evidence="1">Uncharacterized protein</fullName>
    </submittedName>
</protein>
<evidence type="ECO:0000313" key="1">
    <source>
        <dbReference type="EMBL" id="MDQ8936642.1"/>
    </source>
</evidence>
<accession>A0AAW8J990</accession>
<comment type="caution">
    <text evidence="1">The sequence shown here is derived from an EMBL/GenBank/DDBJ whole genome shotgun (WGS) entry which is preliminary data.</text>
</comment>
<dbReference type="RefSeq" id="WP_308981830.1">
    <property type="nucleotide sequence ID" value="NZ_JAVIDL010000029.1"/>
</dbReference>